<protein>
    <submittedName>
        <fullName evidence="4">Simple sugar transport system substrate-binding protein</fullName>
    </submittedName>
</protein>
<feature type="chain" id="PRO_5032364708" evidence="2">
    <location>
        <begin position="29"/>
        <end position="358"/>
    </location>
</feature>
<sequence length="358" mass="38561">MTLITRRGLLKAGGAAAATLPFAGRAFAAEPLKVAFIYVGPVGDFGFTFAHEQGRKEAQAHFGENVVTTYVENVAEGPDAERVLKNLADDGNKLIFATSFGFMNPTVKVAKRYPDVMFEHCTGYQTAANIATYNARFYEGRAVCGTIAGHMSKTGIGGYVASFPIPEVVMGINAFTLAAQKVNPAFQTKVVWVSSWYDPAKEADAAKALFDQGADILSQHTDSPAPLQAAEQRGLMAFGQAWDMSSFAPKAHLTAIENHWGGYYIERIQAVIDGTWKTGSVWAGLKEDMVRMAPWNERIPPEVVKAAEAMRDGQADGSVKIFSGPIVDQNGTEKVPLGSALDDPTLLALDWYVAGVQS</sequence>
<keyword evidence="1 2" id="KW-0732">Signal</keyword>
<name>A0A840SLG1_9RHOB</name>
<dbReference type="InterPro" id="IPR006311">
    <property type="entry name" value="TAT_signal"/>
</dbReference>
<evidence type="ECO:0000313" key="5">
    <source>
        <dbReference type="Proteomes" id="UP000549457"/>
    </source>
</evidence>
<accession>A0A840SLG1</accession>
<dbReference type="PROSITE" id="PS51318">
    <property type="entry name" value="TAT"/>
    <property type="match status" value="1"/>
</dbReference>
<keyword evidence="4" id="KW-0762">Sugar transport</keyword>
<dbReference type="PANTHER" id="PTHR43208:SF1">
    <property type="entry name" value="ABC TRANSPORTER SUBSTRATE-BINDING PROTEIN"/>
    <property type="match status" value="1"/>
</dbReference>
<dbReference type="RefSeq" id="WP_184146282.1">
    <property type="nucleotide sequence ID" value="NZ_JACHFM010000001.1"/>
</dbReference>
<dbReference type="EMBL" id="JACHFM010000001">
    <property type="protein sequence ID" value="MBB5220303.1"/>
    <property type="molecule type" value="Genomic_DNA"/>
</dbReference>
<evidence type="ECO:0000259" key="3">
    <source>
        <dbReference type="Pfam" id="PF02608"/>
    </source>
</evidence>
<dbReference type="GO" id="GO:0005886">
    <property type="term" value="C:plasma membrane"/>
    <property type="evidence" value="ECO:0007669"/>
    <property type="project" value="InterPro"/>
</dbReference>
<dbReference type="PANTHER" id="PTHR43208">
    <property type="entry name" value="ABC TRANSPORTER SUBSTRATE-BINDING PROTEIN"/>
    <property type="match status" value="1"/>
</dbReference>
<gene>
    <name evidence="4" type="ORF">HNP73_000224</name>
</gene>
<organism evidence="4 5">
    <name type="scientific">Amaricoccus macauensis</name>
    <dbReference type="NCBI Taxonomy" id="57001"/>
    <lineage>
        <taxon>Bacteria</taxon>
        <taxon>Pseudomonadati</taxon>
        <taxon>Pseudomonadota</taxon>
        <taxon>Alphaproteobacteria</taxon>
        <taxon>Rhodobacterales</taxon>
        <taxon>Paracoccaceae</taxon>
        <taxon>Amaricoccus</taxon>
    </lineage>
</organism>
<dbReference type="CDD" id="cd19963">
    <property type="entry name" value="PBP1_BMP-like"/>
    <property type="match status" value="1"/>
</dbReference>
<proteinExistence type="predicted"/>
<keyword evidence="5" id="KW-1185">Reference proteome</keyword>
<dbReference type="Pfam" id="PF02608">
    <property type="entry name" value="Bmp"/>
    <property type="match status" value="1"/>
</dbReference>
<evidence type="ECO:0000313" key="4">
    <source>
        <dbReference type="EMBL" id="MBB5220303.1"/>
    </source>
</evidence>
<dbReference type="Proteomes" id="UP000549457">
    <property type="component" value="Unassembled WGS sequence"/>
</dbReference>
<dbReference type="Gene3D" id="3.40.50.2300">
    <property type="match status" value="2"/>
</dbReference>
<comment type="caution">
    <text evidence="4">The sequence shown here is derived from an EMBL/GenBank/DDBJ whole genome shotgun (WGS) entry which is preliminary data.</text>
</comment>
<feature type="domain" description="ABC transporter substrate-binding protein PnrA-like" evidence="3">
    <location>
        <begin position="33"/>
        <end position="294"/>
    </location>
</feature>
<dbReference type="AlphaFoldDB" id="A0A840SLG1"/>
<keyword evidence="4" id="KW-0813">Transport</keyword>
<dbReference type="InterPro" id="IPR003760">
    <property type="entry name" value="PnrA-like"/>
</dbReference>
<feature type="signal peptide" evidence="2">
    <location>
        <begin position="1"/>
        <end position="28"/>
    </location>
</feature>
<evidence type="ECO:0000256" key="1">
    <source>
        <dbReference type="ARBA" id="ARBA00022729"/>
    </source>
</evidence>
<dbReference type="InterPro" id="IPR052910">
    <property type="entry name" value="ABC-Purine-Binding"/>
</dbReference>
<reference evidence="4 5" key="1">
    <citation type="submission" date="2020-08" db="EMBL/GenBank/DDBJ databases">
        <title>Genomic Encyclopedia of Type Strains, Phase IV (KMG-IV): sequencing the most valuable type-strain genomes for metagenomic binning, comparative biology and taxonomic classification.</title>
        <authorList>
            <person name="Goeker M."/>
        </authorList>
    </citation>
    <scope>NUCLEOTIDE SEQUENCE [LARGE SCALE GENOMIC DNA]</scope>
    <source>
        <strain evidence="4 5">DSM 101730</strain>
    </source>
</reference>
<evidence type="ECO:0000256" key="2">
    <source>
        <dbReference type="SAM" id="SignalP"/>
    </source>
</evidence>